<dbReference type="AlphaFoldDB" id="A0A067R960"/>
<dbReference type="InParanoid" id="A0A067R960"/>
<reference evidence="2 3" key="1">
    <citation type="journal article" date="2014" name="Nat. Commun.">
        <title>Molecular traces of alternative social organization in a termite genome.</title>
        <authorList>
            <person name="Terrapon N."/>
            <person name="Li C."/>
            <person name="Robertson H.M."/>
            <person name="Ji L."/>
            <person name="Meng X."/>
            <person name="Booth W."/>
            <person name="Chen Z."/>
            <person name="Childers C.P."/>
            <person name="Glastad K.M."/>
            <person name="Gokhale K."/>
            <person name="Gowin J."/>
            <person name="Gronenberg W."/>
            <person name="Hermansen R.A."/>
            <person name="Hu H."/>
            <person name="Hunt B.G."/>
            <person name="Huylmans A.K."/>
            <person name="Khalil S.M."/>
            <person name="Mitchell R.D."/>
            <person name="Munoz-Torres M.C."/>
            <person name="Mustard J.A."/>
            <person name="Pan H."/>
            <person name="Reese J.T."/>
            <person name="Scharf M.E."/>
            <person name="Sun F."/>
            <person name="Vogel H."/>
            <person name="Xiao J."/>
            <person name="Yang W."/>
            <person name="Yang Z."/>
            <person name="Yang Z."/>
            <person name="Zhou J."/>
            <person name="Zhu J."/>
            <person name="Brent C.S."/>
            <person name="Elsik C.G."/>
            <person name="Goodisman M.A."/>
            <person name="Liberles D.A."/>
            <person name="Roe R.M."/>
            <person name="Vargo E.L."/>
            <person name="Vilcinskas A."/>
            <person name="Wang J."/>
            <person name="Bornberg-Bauer E."/>
            <person name="Korb J."/>
            <person name="Zhang G."/>
            <person name="Liebig J."/>
        </authorList>
    </citation>
    <scope>NUCLEOTIDE SEQUENCE [LARGE SCALE GENOMIC DNA]</scope>
    <source>
        <tissue evidence="2">Whole organism</tissue>
    </source>
</reference>
<evidence type="ECO:0000313" key="2">
    <source>
        <dbReference type="EMBL" id="KDR16110.1"/>
    </source>
</evidence>
<name>A0A067R960_ZOONE</name>
<gene>
    <name evidence="2" type="ORF">L798_10000</name>
</gene>
<feature type="compositionally biased region" description="Acidic residues" evidence="1">
    <location>
        <begin position="10"/>
        <end position="21"/>
    </location>
</feature>
<feature type="compositionally biased region" description="Gly residues" evidence="1">
    <location>
        <begin position="22"/>
        <end position="32"/>
    </location>
</feature>
<proteinExistence type="predicted"/>
<feature type="compositionally biased region" description="Low complexity" evidence="1">
    <location>
        <begin position="33"/>
        <end position="45"/>
    </location>
</feature>
<keyword evidence="3" id="KW-1185">Reference proteome</keyword>
<accession>A0A067R960</accession>
<evidence type="ECO:0000256" key="1">
    <source>
        <dbReference type="SAM" id="MobiDB-lite"/>
    </source>
</evidence>
<dbReference type="Proteomes" id="UP000027135">
    <property type="component" value="Unassembled WGS sequence"/>
</dbReference>
<evidence type="ECO:0000313" key="3">
    <source>
        <dbReference type="Proteomes" id="UP000027135"/>
    </source>
</evidence>
<organism evidence="2 3">
    <name type="scientific">Zootermopsis nevadensis</name>
    <name type="common">Dampwood termite</name>
    <dbReference type="NCBI Taxonomy" id="136037"/>
    <lineage>
        <taxon>Eukaryota</taxon>
        <taxon>Metazoa</taxon>
        <taxon>Ecdysozoa</taxon>
        <taxon>Arthropoda</taxon>
        <taxon>Hexapoda</taxon>
        <taxon>Insecta</taxon>
        <taxon>Pterygota</taxon>
        <taxon>Neoptera</taxon>
        <taxon>Polyneoptera</taxon>
        <taxon>Dictyoptera</taxon>
        <taxon>Blattodea</taxon>
        <taxon>Blattoidea</taxon>
        <taxon>Termitoidae</taxon>
        <taxon>Termopsidae</taxon>
        <taxon>Zootermopsis</taxon>
    </lineage>
</organism>
<dbReference type="EMBL" id="KK852805">
    <property type="protein sequence ID" value="KDR16110.1"/>
    <property type="molecule type" value="Genomic_DNA"/>
</dbReference>
<feature type="region of interest" description="Disordered" evidence="1">
    <location>
        <begin position="1"/>
        <end position="54"/>
    </location>
</feature>
<sequence>MARPVSPLAEETEAGSEEGDADVGGSGSGGGSSWRRAGTTSTSSGGLRGMQGGQLKNTSSLLRKCYPSSSTQVPFLPAGRLEDCLPPCYHGAKTMAKLIKLL</sequence>
<protein>
    <submittedName>
        <fullName evidence="2">Uncharacterized protein</fullName>
    </submittedName>
</protein>